<evidence type="ECO:0000256" key="1">
    <source>
        <dbReference type="SAM" id="SignalP"/>
    </source>
</evidence>
<dbReference type="STRING" id="1893.SAMN02787144_102133"/>
<gene>
    <name evidence="2" type="ORF">SAMN02787144_102133</name>
</gene>
<dbReference type="EMBL" id="FPJO01000021">
    <property type="protein sequence ID" value="SFY37328.1"/>
    <property type="molecule type" value="Genomic_DNA"/>
</dbReference>
<dbReference type="GO" id="GO:0005975">
    <property type="term" value="P:carbohydrate metabolic process"/>
    <property type="evidence" value="ECO:0007669"/>
    <property type="project" value="UniProtKB-ARBA"/>
</dbReference>
<name>A0A1K2EQZ1_STRAR</name>
<protein>
    <recommendedName>
        <fullName evidence="4">Ig-like domain repeat protein</fullName>
    </recommendedName>
</protein>
<evidence type="ECO:0000313" key="2">
    <source>
        <dbReference type="EMBL" id="SFY37328.1"/>
    </source>
</evidence>
<dbReference type="AlphaFoldDB" id="A0A1K2EQZ1"/>
<dbReference type="Proteomes" id="UP000181909">
    <property type="component" value="Unassembled WGS sequence"/>
</dbReference>
<feature type="signal peptide" evidence="1">
    <location>
        <begin position="1"/>
        <end position="24"/>
    </location>
</feature>
<dbReference type="InterPro" id="IPR013783">
    <property type="entry name" value="Ig-like_fold"/>
</dbReference>
<keyword evidence="1" id="KW-0732">Signal</keyword>
<reference evidence="2 3" key="1">
    <citation type="submission" date="2016-11" db="EMBL/GenBank/DDBJ databases">
        <authorList>
            <person name="Jaros S."/>
            <person name="Januszkiewicz K."/>
            <person name="Wedrychowicz H."/>
        </authorList>
    </citation>
    <scope>NUCLEOTIDE SEQUENCE [LARGE SCALE GENOMIC DNA]</scope>
    <source>
        <strain evidence="2 3">OK807</strain>
    </source>
</reference>
<sequence>MRRRRPLRAALVTASLAAAFTAPASLNSQAMALAPCSTASVLPGSNFEIDTDANLKVDGASPCIDWLSGGLGNSMRTGVLVKPDMPSGPNDDAFGQGADENDPDPTIVFGSIPPNKSDLTNFGVFTETNTSPKFLELFWTRQNVPSGTTNMDFELNQKFCDPNATPTNCADNGPNATETPLRTPGDKLITYDLAKGGTVPTISIRTWSGSVWGLPSIISGGVNPNALGSVNTSTIPANQSGGLGAKDPFTFGEAAISFNALFPPGSSCETFGSAYVKSRASNSFPAELKDFIAPAKVTISNCTGLTTNATASATLGDPISDTATLSGATSNAGGTITFNLFDNATCSGTPVYTNSVLVNGNGNYGSGNFTPAVAGTYYWTAGYSGDANNSPSQTSCGDPNETSVISKAAANIATEQKFFPQDEATVTSVSGGQPTGTVTFKLFGPSDPTCSGSPVYPAETVNLVGGSASTSNNTFSVDAANDGVYKWLVTYSGDATHDTATSACGTENATITVNNS</sequence>
<accession>A0A1K2EQZ1</accession>
<feature type="chain" id="PRO_5013335355" description="Ig-like domain repeat protein" evidence="1">
    <location>
        <begin position="25"/>
        <end position="516"/>
    </location>
</feature>
<evidence type="ECO:0000313" key="3">
    <source>
        <dbReference type="Proteomes" id="UP000181909"/>
    </source>
</evidence>
<evidence type="ECO:0008006" key="4">
    <source>
        <dbReference type="Google" id="ProtNLM"/>
    </source>
</evidence>
<dbReference type="Gene3D" id="2.60.40.10">
    <property type="entry name" value="Immunoglobulins"/>
    <property type="match status" value="2"/>
</dbReference>
<organism evidence="2 3">
    <name type="scientific">Streptomyces atratus</name>
    <dbReference type="NCBI Taxonomy" id="1893"/>
    <lineage>
        <taxon>Bacteria</taxon>
        <taxon>Bacillati</taxon>
        <taxon>Actinomycetota</taxon>
        <taxon>Actinomycetes</taxon>
        <taxon>Kitasatosporales</taxon>
        <taxon>Streptomycetaceae</taxon>
        <taxon>Streptomyces</taxon>
    </lineage>
</organism>
<proteinExistence type="predicted"/>